<dbReference type="InterPro" id="IPR017927">
    <property type="entry name" value="FAD-bd_FR_type"/>
</dbReference>
<evidence type="ECO:0000256" key="1">
    <source>
        <dbReference type="ARBA" id="ARBA00004141"/>
    </source>
</evidence>
<sequence>MLITNLLVVSLFNVLATAKLFAKPSSLMFSCLSASQKFQYDFVPPSGVIPYWYVACNYEPALGSIVLCLEADADRICPFSNSLEMLALGCKAQGDRTLTQTYLMESGKNASKYIKNLASDPDFNLTQLTTPIMFNMSEVANKKNSYYNFFDNLDDSTKFGDFTIIYWGVLLVLIGLFNHISAHNYLKSISLNSKLNQWKALVVLPTLSSNHLSPARFRGIAFFEALLPLRQETFVLIAYILSCVYYTTSNYKIIANSPLFGNPYRQYLRFISDRTGIFAFTQLPLLILFGGRNNILMTISGLPFNTFIIFHKWISRVMMLCAVVHAHQFVLYLEVTGTFRRSLGELYFQFGELALFCCLLIMVQSVFYFRKRCYELFLVLHIFLAFIFLIGCYFHVSKIGYSEWVLATLGLWILDRIWRFVNIYQFGIQTAQLRVFHPRSSDADTEDPTIKVSIPKPATWRSYPGCFVYLYFLDPHLKFWESHPFTIYDSTDQFGDPTPMINIYIKPKCGTTKAIYDQIMSRDITSVKVLVEGPYGHKAHTEDYDQLLLFVGGNGIPGPFSHSARSVSNLPYGDLESSKKVELVWSIKTLSALNWFYDELIQLKDTHVSVTVYVTRGDLSLADEDDSSTSSNDIIEPEILTETSHLLKDDTDKKSKKREVFSSTITIAEKVHNLSEFVTFIKGRPDVEQKLDQVIKECSQVSKISTIGLVTCGPSSMCDNVRNSVARRLRRNDTGKVRIDLLEELQVW</sequence>
<dbReference type="PANTHER" id="PTHR32361">
    <property type="entry name" value="FERRIC/CUPRIC REDUCTASE TRANSMEMBRANE COMPONENT"/>
    <property type="match status" value="1"/>
</dbReference>
<feature type="transmembrane region" description="Helical" evidence="12">
    <location>
        <begin position="164"/>
        <end position="186"/>
    </location>
</feature>
<dbReference type="PANTHER" id="PTHR32361:SF25">
    <property type="entry name" value="FERRIC_CUPRIC REDUCTASE TRANSMEMBRANE COMPONENT 1"/>
    <property type="match status" value="1"/>
</dbReference>
<proteinExistence type="inferred from homology"/>
<feature type="domain" description="FAD-binding FR-type" evidence="14">
    <location>
        <begin position="428"/>
        <end position="541"/>
    </location>
</feature>
<dbReference type="InterPro" id="IPR013130">
    <property type="entry name" value="Fe3_Rdtase_TM_dom"/>
</dbReference>
<keyword evidence="13" id="KW-0732">Signal</keyword>
<dbReference type="Proteomes" id="UP000094565">
    <property type="component" value="Chromosome 4"/>
</dbReference>
<dbReference type="InterPro" id="IPR013121">
    <property type="entry name" value="Fe_red_NAD-bd_6"/>
</dbReference>
<dbReference type="GO" id="GO:0015677">
    <property type="term" value="P:copper ion import"/>
    <property type="evidence" value="ECO:0007669"/>
    <property type="project" value="TreeGrafter"/>
</dbReference>
<feature type="signal peptide" evidence="13">
    <location>
        <begin position="1"/>
        <end position="18"/>
    </location>
</feature>
<dbReference type="GO" id="GO:0006879">
    <property type="term" value="P:intracellular iron ion homeostasis"/>
    <property type="evidence" value="ECO:0007669"/>
    <property type="project" value="TreeGrafter"/>
</dbReference>
<dbReference type="GO" id="GO:0006826">
    <property type="term" value="P:iron ion transport"/>
    <property type="evidence" value="ECO:0007669"/>
    <property type="project" value="TreeGrafter"/>
</dbReference>
<feature type="transmembrane region" description="Helical" evidence="12">
    <location>
        <begin position="234"/>
        <end position="254"/>
    </location>
</feature>
<dbReference type="InterPro" id="IPR039261">
    <property type="entry name" value="FNR_nucleotide-bd"/>
</dbReference>
<keyword evidence="11 12" id="KW-0472">Membrane</keyword>
<evidence type="ECO:0000256" key="11">
    <source>
        <dbReference type="ARBA" id="ARBA00023136"/>
    </source>
</evidence>
<name>A0A1B2JI07_PICPA</name>
<evidence type="ECO:0000313" key="16">
    <source>
        <dbReference type="Proteomes" id="UP000094565"/>
    </source>
</evidence>
<dbReference type="Pfam" id="PF01794">
    <property type="entry name" value="Ferric_reduct"/>
    <property type="match status" value="1"/>
</dbReference>
<gene>
    <name evidence="15" type="primary">FRE2</name>
    <name evidence="15" type="ORF">ATY40_BA7505214</name>
</gene>
<reference evidence="15 16" key="1">
    <citation type="submission" date="2016-02" db="EMBL/GenBank/DDBJ databases">
        <title>Comparative genomic and transcriptomic foundation for Pichia pastoris.</title>
        <authorList>
            <person name="Love K.R."/>
            <person name="Shah K.A."/>
            <person name="Whittaker C.A."/>
            <person name="Wu J."/>
            <person name="Bartlett M.C."/>
            <person name="Ma D."/>
            <person name="Leeson R.L."/>
            <person name="Priest M."/>
            <person name="Young S.K."/>
            <person name="Love J.C."/>
        </authorList>
    </citation>
    <scope>NUCLEOTIDE SEQUENCE [LARGE SCALE GENOMIC DNA]</scope>
    <source>
        <strain evidence="15 16">ATCC 28485</strain>
    </source>
</reference>
<feature type="transmembrane region" description="Helical" evidence="12">
    <location>
        <begin position="274"/>
        <end position="292"/>
    </location>
</feature>
<dbReference type="GO" id="GO:0005886">
    <property type="term" value="C:plasma membrane"/>
    <property type="evidence" value="ECO:0007669"/>
    <property type="project" value="TreeGrafter"/>
</dbReference>
<accession>A0A1B2JI07</accession>
<keyword evidence="7" id="KW-0249">Electron transport</keyword>
<dbReference type="OrthoDB" id="167398at2759"/>
<feature type="transmembrane region" description="Helical" evidence="12">
    <location>
        <begin position="376"/>
        <end position="396"/>
    </location>
</feature>
<keyword evidence="3" id="KW-0813">Transport</keyword>
<comment type="similarity">
    <text evidence="2">Belongs to the ferric reductase (FRE) family.</text>
</comment>
<keyword evidence="10" id="KW-0406">Ion transport</keyword>
<evidence type="ECO:0000256" key="13">
    <source>
        <dbReference type="SAM" id="SignalP"/>
    </source>
</evidence>
<dbReference type="SUPFAM" id="SSF52343">
    <property type="entry name" value="Ferredoxin reductase-like, C-terminal NADP-linked domain"/>
    <property type="match status" value="1"/>
</dbReference>
<dbReference type="Gene3D" id="3.40.50.80">
    <property type="entry name" value="Nucleotide-binding domain of ferredoxin-NADP reductase (FNR) module"/>
    <property type="match status" value="1"/>
</dbReference>
<dbReference type="Pfam" id="PF08030">
    <property type="entry name" value="NAD_binding_6"/>
    <property type="match status" value="1"/>
</dbReference>
<evidence type="ECO:0000313" key="15">
    <source>
        <dbReference type="EMBL" id="ANZ77478.1"/>
    </source>
</evidence>
<dbReference type="CDD" id="cd06186">
    <property type="entry name" value="NOX_Duox_like_FAD_NADP"/>
    <property type="match status" value="1"/>
</dbReference>
<keyword evidence="6" id="KW-0274">FAD</keyword>
<keyword evidence="5 12" id="KW-0812">Transmembrane</keyword>
<protein>
    <submittedName>
        <fullName evidence="15">BA75_05214T0</fullName>
    </submittedName>
</protein>
<evidence type="ECO:0000256" key="12">
    <source>
        <dbReference type="SAM" id="Phobius"/>
    </source>
</evidence>
<evidence type="ECO:0000256" key="3">
    <source>
        <dbReference type="ARBA" id="ARBA00022448"/>
    </source>
</evidence>
<evidence type="ECO:0000256" key="10">
    <source>
        <dbReference type="ARBA" id="ARBA00023065"/>
    </source>
</evidence>
<feature type="transmembrane region" description="Helical" evidence="12">
    <location>
        <begin position="313"/>
        <end position="333"/>
    </location>
</feature>
<evidence type="ECO:0000256" key="4">
    <source>
        <dbReference type="ARBA" id="ARBA00022630"/>
    </source>
</evidence>
<dbReference type="AlphaFoldDB" id="A0A1B2JI07"/>
<dbReference type="Pfam" id="PF08022">
    <property type="entry name" value="FAD_binding_8"/>
    <property type="match status" value="1"/>
</dbReference>
<keyword evidence="9" id="KW-0560">Oxidoreductase</keyword>
<feature type="chain" id="PRO_5008539480" evidence="13">
    <location>
        <begin position="19"/>
        <end position="748"/>
    </location>
</feature>
<evidence type="ECO:0000256" key="8">
    <source>
        <dbReference type="ARBA" id="ARBA00022989"/>
    </source>
</evidence>
<organism evidence="15 16">
    <name type="scientific">Komagataella pastoris</name>
    <name type="common">Yeast</name>
    <name type="synonym">Pichia pastoris</name>
    <dbReference type="NCBI Taxonomy" id="4922"/>
    <lineage>
        <taxon>Eukaryota</taxon>
        <taxon>Fungi</taxon>
        <taxon>Dikarya</taxon>
        <taxon>Ascomycota</taxon>
        <taxon>Saccharomycotina</taxon>
        <taxon>Pichiomycetes</taxon>
        <taxon>Pichiales</taxon>
        <taxon>Pichiaceae</taxon>
        <taxon>Komagataella</taxon>
    </lineage>
</organism>
<dbReference type="GO" id="GO:0000293">
    <property type="term" value="F:ferric-chelate reductase activity"/>
    <property type="evidence" value="ECO:0007669"/>
    <property type="project" value="UniProtKB-ARBA"/>
</dbReference>
<comment type="subcellular location">
    <subcellularLocation>
        <location evidence="1">Membrane</location>
        <topology evidence="1">Multi-pass membrane protein</topology>
    </subcellularLocation>
</comment>
<keyword evidence="8 12" id="KW-1133">Transmembrane helix</keyword>
<evidence type="ECO:0000256" key="6">
    <source>
        <dbReference type="ARBA" id="ARBA00022827"/>
    </source>
</evidence>
<dbReference type="InterPro" id="IPR051410">
    <property type="entry name" value="Ferric/Cupric_Reductase"/>
</dbReference>
<evidence type="ECO:0000256" key="5">
    <source>
        <dbReference type="ARBA" id="ARBA00022692"/>
    </source>
</evidence>
<dbReference type="PROSITE" id="PS51384">
    <property type="entry name" value="FAD_FR"/>
    <property type="match status" value="1"/>
</dbReference>
<dbReference type="SFLD" id="SFLDG01168">
    <property type="entry name" value="Ferric_reductase_subgroup_(FRE"/>
    <property type="match status" value="1"/>
</dbReference>
<evidence type="ECO:0000256" key="2">
    <source>
        <dbReference type="ARBA" id="ARBA00006278"/>
    </source>
</evidence>
<evidence type="ECO:0000256" key="9">
    <source>
        <dbReference type="ARBA" id="ARBA00023002"/>
    </source>
</evidence>
<keyword evidence="16" id="KW-1185">Reference proteome</keyword>
<evidence type="ECO:0000259" key="14">
    <source>
        <dbReference type="PROSITE" id="PS51384"/>
    </source>
</evidence>
<keyword evidence="4" id="KW-0285">Flavoprotein</keyword>
<evidence type="ECO:0000256" key="7">
    <source>
        <dbReference type="ARBA" id="ARBA00022982"/>
    </source>
</evidence>
<dbReference type="EMBL" id="CP014587">
    <property type="protein sequence ID" value="ANZ77478.1"/>
    <property type="molecule type" value="Genomic_DNA"/>
</dbReference>
<dbReference type="SFLD" id="SFLDS00052">
    <property type="entry name" value="Ferric_Reductase_Domain"/>
    <property type="match status" value="1"/>
</dbReference>
<feature type="transmembrane region" description="Helical" evidence="12">
    <location>
        <begin position="353"/>
        <end position="369"/>
    </location>
</feature>
<dbReference type="InterPro" id="IPR013112">
    <property type="entry name" value="FAD-bd_8"/>
</dbReference>